<protein>
    <submittedName>
        <fullName evidence="3">Glycosyltransferase</fullName>
        <ecNumber evidence="3">2.4.-.-</ecNumber>
    </submittedName>
</protein>
<sequence length="365" mass="41654">MKKIKILYTIPNFDTAGSGKVVYDLIKGLDKTIFAPEICCAHTKGAFFKDIERLGVPIHVFNYYSNYRPFISLPSRIWRVSRFFRKHQFDIIHSWHWSSDITEPLAAKLAGTPFVYTKKAMGWGNKAWCWRSQLSAKIITINSDMNTFFKSMIQKVVQIPLGIDLKQYRPLEKAYHTPCGLTFNKGDFVIVSIANLAPVKGIEVLIEAVIKLNNPNVKVVHVGANNNDYGNKLKAQYAHLDQVFFINKVSDVRPYLAIADVFVIPTKNEGRKEGLPVAPMEAMACQRLVLGSHISGIKDLLSPFNNLLFEPNNIVELENKLNCIMELSEAERVNLAIQLRQRIERQFNLTSCVEQHQKLYKRLVN</sequence>
<evidence type="ECO:0000313" key="3">
    <source>
        <dbReference type="EMBL" id="WXA03563.1"/>
    </source>
</evidence>
<dbReference type="AlphaFoldDB" id="A0AAU6P109"/>
<feature type="domain" description="Glycosyl transferase family 1" evidence="1">
    <location>
        <begin position="182"/>
        <end position="330"/>
    </location>
</feature>
<dbReference type="PANTHER" id="PTHR12526:SF630">
    <property type="entry name" value="GLYCOSYLTRANSFERASE"/>
    <property type="match status" value="1"/>
</dbReference>
<organism evidence="3 5">
    <name type="scientific">Mangrovimonas cancribranchiae</name>
    <dbReference type="NCBI Taxonomy" id="3080055"/>
    <lineage>
        <taxon>Bacteria</taxon>
        <taxon>Pseudomonadati</taxon>
        <taxon>Bacteroidota</taxon>
        <taxon>Flavobacteriia</taxon>
        <taxon>Flavobacteriales</taxon>
        <taxon>Flavobacteriaceae</taxon>
        <taxon>Mangrovimonas</taxon>
    </lineage>
</organism>
<dbReference type="InterPro" id="IPR001296">
    <property type="entry name" value="Glyco_trans_1"/>
</dbReference>
<dbReference type="GO" id="GO:0016757">
    <property type="term" value="F:glycosyltransferase activity"/>
    <property type="evidence" value="ECO:0007669"/>
    <property type="project" value="UniProtKB-KW"/>
</dbReference>
<dbReference type="Pfam" id="PF13439">
    <property type="entry name" value="Glyco_transf_4"/>
    <property type="match status" value="1"/>
</dbReference>
<evidence type="ECO:0000313" key="4">
    <source>
        <dbReference type="EMBL" id="WXA14014.1"/>
    </source>
</evidence>
<dbReference type="EMBL" id="CP136925">
    <property type="protein sequence ID" value="WXA14014.1"/>
    <property type="molecule type" value="Genomic_DNA"/>
</dbReference>
<gene>
    <name evidence="4" type="ORF">R3L15_03870</name>
    <name evidence="3" type="ORF">R3L16_03525</name>
</gene>
<dbReference type="SUPFAM" id="SSF53756">
    <property type="entry name" value="UDP-Glycosyltransferase/glycogen phosphorylase"/>
    <property type="match status" value="1"/>
</dbReference>
<proteinExistence type="predicted"/>
<dbReference type="Proteomes" id="UP001368318">
    <property type="component" value="Chromosome"/>
</dbReference>
<evidence type="ECO:0000259" key="2">
    <source>
        <dbReference type="Pfam" id="PF13439"/>
    </source>
</evidence>
<dbReference type="Pfam" id="PF00534">
    <property type="entry name" value="Glycos_transf_1"/>
    <property type="match status" value="1"/>
</dbReference>
<accession>A0AAU6P109</accession>
<dbReference type="KEGG" id="mcaa:R3L15_03870"/>
<dbReference type="RefSeq" id="WP_338733346.1">
    <property type="nucleotide sequence ID" value="NZ_CP136924.1"/>
</dbReference>
<evidence type="ECO:0000259" key="1">
    <source>
        <dbReference type="Pfam" id="PF00534"/>
    </source>
</evidence>
<dbReference type="EC" id="2.4.-.-" evidence="3"/>
<dbReference type="InterPro" id="IPR028098">
    <property type="entry name" value="Glyco_trans_4-like_N"/>
</dbReference>
<keyword evidence="3" id="KW-0808">Transferase</keyword>
<feature type="domain" description="Glycosyltransferase subfamily 4-like N-terminal" evidence="2">
    <location>
        <begin position="17"/>
        <end position="166"/>
    </location>
</feature>
<keyword evidence="3" id="KW-0328">Glycosyltransferase</keyword>
<dbReference type="Gene3D" id="3.40.50.2000">
    <property type="entry name" value="Glycogen Phosphorylase B"/>
    <property type="match status" value="2"/>
</dbReference>
<evidence type="ECO:0000313" key="5">
    <source>
        <dbReference type="Proteomes" id="UP001368318"/>
    </source>
</evidence>
<reference evidence="3 5" key="1">
    <citation type="submission" date="2023-10" db="EMBL/GenBank/DDBJ databases">
        <title>Culture-based analysis of two novel bacteria associated with mangrove crab gills.</title>
        <authorList>
            <person name="Yang X."/>
            <person name="Garuglieri E."/>
            <person name="Van Goethem M.W."/>
            <person name="Fusi M."/>
            <person name="Marasco R."/>
            <person name="Daffonchio D.G."/>
        </authorList>
    </citation>
    <scope>NUCLEOTIDE SEQUENCE [LARGE SCALE GENOMIC DNA]</scope>
    <source>
        <strain evidence="4">UG2-1</strain>
        <strain evidence="3">UG2-2</strain>
        <strain evidence="5">UG2_2</strain>
    </source>
</reference>
<dbReference type="EMBL" id="CP136924">
    <property type="protein sequence ID" value="WXA03563.1"/>
    <property type="molecule type" value="Genomic_DNA"/>
</dbReference>
<keyword evidence="5" id="KW-1185">Reference proteome</keyword>
<name>A0AAU6P109_9FLAO</name>
<dbReference type="PANTHER" id="PTHR12526">
    <property type="entry name" value="GLYCOSYLTRANSFERASE"/>
    <property type="match status" value="1"/>
</dbReference>